<dbReference type="Gene3D" id="1.25.40.20">
    <property type="entry name" value="Ankyrin repeat-containing domain"/>
    <property type="match status" value="3"/>
</dbReference>
<dbReference type="AlphaFoldDB" id="A0A2K0UHZ7"/>
<dbReference type="OrthoDB" id="4894665at2759"/>
<accession>A0A2K0UHZ7</accession>
<dbReference type="SUPFAM" id="SSF48403">
    <property type="entry name" value="Ankyrin repeat"/>
    <property type="match status" value="2"/>
</dbReference>
<evidence type="ECO:0000313" key="4">
    <source>
        <dbReference type="EMBL" id="PNP57408.1"/>
    </source>
</evidence>
<keyword evidence="1" id="KW-0677">Repeat</keyword>
<sequence length="398" mass="42162">MLGTAEGARTALCEAARHECWRQFDLLLDRGADVNIGGEGGYLLQQLIKSNYQCSPSDIILFASPSDALSRIKRLLSLGADPNAQARSNHHTALHAAVAGWNIKDSPFYEQVAQLLIDNGADVNTRACTDIAHGYMFATEHEKWEPQSLLYHCAYHGSTSMAKLLLQNGAAVDVNLKAGYFGNALQVASFYGHMEMMQLLLDHGAEVNAQGGHYGTALNAACARSLSPDAIPTVQLLLEHGADVNIGGGEFGSALQTVCARSISEAGTLALILLDHGADVNARGGKYGTALQAACFRSDGLVQLLLDRGADVNAEGGEYGTALQAACMCFRNSTIAQLLLDRGANVNVQGGQYGTALQVALLYRNLDLAQLLVDRGADVNANGGLYGSCLQIAVVQIL</sequence>
<dbReference type="EMBL" id="MTYI01000027">
    <property type="protein sequence ID" value="PNP57408.1"/>
    <property type="molecule type" value="Genomic_DNA"/>
</dbReference>
<dbReference type="SMART" id="SM00248">
    <property type="entry name" value="ANK"/>
    <property type="match status" value="9"/>
</dbReference>
<name>A0A2K0UHZ7_TRIHA</name>
<dbReference type="PANTHER" id="PTHR24198:SF165">
    <property type="entry name" value="ANKYRIN REPEAT-CONTAINING PROTEIN-RELATED"/>
    <property type="match status" value="1"/>
</dbReference>
<dbReference type="PANTHER" id="PTHR24198">
    <property type="entry name" value="ANKYRIN REPEAT AND PROTEIN KINASE DOMAIN-CONTAINING PROTEIN"/>
    <property type="match status" value="1"/>
</dbReference>
<feature type="repeat" description="ANK" evidence="3">
    <location>
        <begin position="183"/>
        <end position="212"/>
    </location>
</feature>
<comment type="caution">
    <text evidence="4">The sequence shown here is derived from an EMBL/GenBank/DDBJ whole genome shotgun (WGS) entry which is preliminary data.</text>
</comment>
<feature type="repeat" description="ANK" evidence="3">
    <location>
        <begin position="89"/>
        <end position="128"/>
    </location>
</feature>
<dbReference type="Pfam" id="PF12796">
    <property type="entry name" value="Ank_2"/>
    <property type="match status" value="2"/>
</dbReference>
<organism evidence="4 5">
    <name type="scientific">Trichoderma harzianum</name>
    <name type="common">Hypocrea lixii</name>
    <dbReference type="NCBI Taxonomy" id="5544"/>
    <lineage>
        <taxon>Eukaryota</taxon>
        <taxon>Fungi</taxon>
        <taxon>Dikarya</taxon>
        <taxon>Ascomycota</taxon>
        <taxon>Pezizomycotina</taxon>
        <taxon>Sordariomycetes</taxon>
        <taxon>Hypocreomycetidae</taxon>
        <taxon>Hypocreales</taxon>
        <taxon>Hypocreaceae</taxon>
        <taxon>Trichoderma</taxon>
    </lineage>
</organism>
<dbReference type="Pfam" id="PF00023">
    <property type="entry name" value="Ank"/>
    <property type="match status" value="1"/>
</dbReference>
<proteinExistence type="predicted"/>
<reference evidence="4 5" key="1">
    <citation type="submission" date="2017-02" db="EMBL/GenBank/DDBJ databases">
        <title>Genomes of Trichoderma spp. with biocontrol activity.</title>
        <authorList>
            <person name="Gardiner D."/>
            <person name="Kazan K."/>
            <person name="Vos C."/>
            <person name="Harvey P."/>
        </authorList>
    </citation>
    <scope>NUCLEOTIDE SEQUENCE [LARGE SCALE GENOMIC DNA]</scope>
    <source>
        <strain evidence="4 5">Tr1</strain>
    </source>
</reference>
<dbReference type="PROSITE" id="PS50297">
    <property type="entry name" value="ANK_REP_REGION"/>
    <property type="match status" value="3"/>
</dbReference>
<evidence type="ECO:0000256" key="2">
    <source>
        <dbReference type="ARBA" id="ARBA00023043"/>
    </source>
</evidence>
<dbReference type="Proteomes" id="UP000236290">
    <property type="component" value="Unassembled WGS sequence"/>
</dbReference>
<dbReference type="InterPro" id="IPR002110">
    <property type="entry name" value="Ankyrin_rpt"/>
</dbReference>
<feature type="repeat" description="ANK" evidence="3">
    <location>
        <begin position="352"/>
        <end position="384"/>
    </location>
</feature>
<dbReference type="InterPro" id="IPR036770">
    <property type="entry name" value="Ankyrin_rpt-contain_sf"/>
</dbReference>
<gene>
    <name evidence="4" type="ORF">THARTR1_02405</name>
</gene>
<evidence type="ECO:0000256" key="3">
    <source>
        <dbReference type="PROSITE-ProRule" id="PRU00023"/>
    </source>
</evidence>
<dbReference type="PROSITE" id="PS50088">
    <property type="entry name" value="ANK_REPEAT"/>
    <property type="match status" value="3"/>
</dbReference>
<keyword evidence="2 3" id="KW-0040">ANK repeat</keyword>
<protein>
    <submittedName>
        <fullName evidence="4">Uncharacterized protein</fullName>
    </submittedName>
</protein>
<evidence type="ECO:0000313" key="5">
    <source>
        <dbReference type="Proteomes" id="UP000236290"/>
    </source>
</evidence>
<evidence type="ECO:0000256" key="1">
    <source>
        <dbReference type="ARBA" id="ARBA00022737"/>
    </source>
</evidence>